<sequence>MTAGKIFESTEDPTTDLDFRKPTDLDFFSVTLFLLRTIHAGFFGAVPTEQHGPREKKEPEIRGTAGFDSARWAEMDERTLGETRDSRAH</sequence>
<evidence type="ECO:0000313" key="3">
    <source>
        <dbReference type="Proteomes" id="UP000014480"/>
    </source>
</evidence>
<dbReference type="EMBL" id="AMCV02000006">
    <property type="protein sequence ID" value="TDZ23184.1"/>
    <property type="molecule type" value="Genomic_DNA"/>
</dbReference>
<protein>
    <submittedName>
        <fullName evidence="2">Uncharacterized protein</fullName>
    </submittedName>
</protein>
<dbReference type="AlphaFoldDB" id="A0A484G063"/>
<dbReference type="Proteomes" id="UP000014480">
    <property type="component" value="Unassembled WGS sequence"/>
</dbReference>
<reference evidence="3" key="2">
    <citation type="journal article" date="2019" name="Mol. Plant Microbe Interact.">
        <title>Genome sequence resources for four phytopathogenic fungi from the Colletotrichum orbiculare species complex.</title>
        <authorList>
            <person name="Gan P."/>
            <person name="Tsushima A."/>
            <person name="Narusaka M."/>
            <person name="Narusaka Y."/>
            <person name="Takano Y."/>
            <person name="Kubo Y."/>
            <person name="Shirasu K."/>
        </authorList>
    </citation>
    <scope>GENOME REANNOTATION</scope>
    <source>
        <strain evidence="3">104-T / ATCC 96160 / CBS 514.97 / LARS 414 / MAFF 240422</strain>
    </source>
</reference>
<accession>A0A484G063</accession>
<reference evidence="3" key="1">
    <citation type="journal article" date="2013" name="New Phytol.">
        <title>Comparative genomic and transcriptomic analyses reveal the hemibiotrophic stage shift of Colletotrichum fungi.</title>
        <authorList>
            <person name="Gan P."/>
            <person name="Ikeda K."/>
            <person name="Irieda H."/>
            <person name="Narusaka M."/>
            <person name="O'Connell R.J."/>
            <person name="Narusaka Y."/>
            <person name="Takano Y."/>
            <person name="Kubo Y."/>
            <person name="Shirasu K."/>
        </authorList>
    </citation>
    <scope>NUCLEOTIDE SEQUENCE [LARGE SCALE GENOMIC DNA]</scope>
    <source>
        <strain evidence="3">104-T / ATCC 96160 / CBS 514.97 / LARS 414 / MAFF 240422</strain>
    </source>
</reference>
<feature type="compositionally biased region" description="Basic and acidic residues" evidence="1">
    <location>
        <begin position="51"/>
        <end position="61"/>
    </location>
</feature>
<comment type="caution">
    <text evidence="2">The sequence shown here is derived from an EMBL/GenBank/DDBJ whole genome shotgun (WGS) entry which is preliminary data.</text>
</comment>
<evidence type="ECO:0000313" key="2">
    <source>
        <dbReference type="EMBL" id="TDZ23184.1"/>
    </source>
</evidence>
<proteinExistence type="predicted"/>
<gene>
    <name evidence="2" type="ORF">Cob_v003861</name>
</gene>
<name>A0A484G063_COLOR</name>
<feature type="compositionally biased region" description="Basic and acidic residues" evidence="1">
    <location>
        <begin position="71"/>
        <end position="89"/>
    </location>
</feature>
<evidence type="ECO:0000256" key="1">
    <source>
        <dbReference type="SAM" id="MobiDB-lite"/>
    </source>
</evidence>
<organism evidence="2 3">
    <name type="scientific">Colletotrichum orbiculare (strain 104-T / ATCC 96160 / CBS 514.97 / LARS 414 / MAFF 240422)</name>
    <name type="common">Cucumber anthracnose fungus</name>
    <name type="synonym">Colletotrichum lagenarium</name>
    <dbReference type="NCBI Taxonomy" id="1213857"/>
    <lineage>
        <taxon>Eukaryota</taxon>
        <taxon>Fungi</taxon>
        <taxon>Dikarya</taxon>
        <taxon>Ascomycota</taxon>
        <taxon>Pezizomycotina</taxon>
        <taxon>Sordariomycetes</taxon>
        <taxon>Hypocreomycetidae</taxon>
        <taxon>Glomerellales</taxon>
        <taxon>Glomerellaceae</taxon>
        <taxon>Colletotrichum</taxon>
        <taxon>Colletotrichum orbiculare species complex</taxon>
    </lineage>
</organism>
<feature type="region of interest" description="Disordered" evidence="1">
    <location>
        <begin position="46"/>
        <end position="89"/>
    </location>
</feature>
<keyword evidence="3" id="KW-1185">Reference proteome</keyword>